<organism evidence="1">
    <name type="scientific">Arundo donax</name>
    <name type="common">Giant reed</name>
    <name type="synonym">Donax arundinaceus</name>
    <dbReference type="NCBI Taxonomy" id="35708"/>
    <lineage>
        <taxon>Eukaryota</taxon>
        <taxon>Viridiplantae</taxon>
        <taxon>Streptophyta</taxon>
        <taxon>Embryophyta</taxon>
        <taxon>Tracheophyta</taxon>
        <taxon>Spermatophyta</taxon>
        <taxon>Magnoliopsida</taxon>
        <taxon>Liliopsida</taxon>
        <taxon>Poales</taxon>
        <taxon>Poaceae</taxon>
        <taxon>PACMAD clade</taxon>
        <taxon>Arundinoideae</taxon>
        <taxon>Arundineae</taxon>
        <taxon>Arundo</taxon>
    </lineage>
</organism>
<dbReference type="AlphaFoldDB" id="A0A0A8Z0G9"/>
<accession>A0A0A8Z0G9</accession>
<reference evidence="1" key="2">
    <citation type="journal article" date="2015" name="Data Brief">
        <title>Shoot transcriptome of the giant reed, Arundo donax.</title>
        <authorList>
            <person name="Barrero R.A."/>
            <person name="Guerrero F.D."/>
            <person name="Moolhuijzen P."/>
            <person name="Goolsby J.A."/>
            <person name="Tidwell J."/>
            <person name="Bellgard S.E."/>
            <person name="Bellgard M.I."/>
        </authorList>
    </citation>
    <scope>NUCLEOTIDE SEQUENCE</scope>
    <source>
        <tissue evidence="1">Shoot tissue taken approximately 20 cm above the soil surface</tissue>
    </source>
</reference>
<name>A0A0A8Z0G9_ARUDO</name>
<proteinExistence type="predicted"/>
<dbReference type="EMBL" id="GBRH01266752">
    <property type="protein sequence ID" value="JAD31143.1"/>
    <property type="molecule type" value="Transcribed_RNA"/>
</dbReference>
<reference evidence="1" key="1">
    <citation type="submission" date="2014-09" db="EMBL/GenBank/DDBJ databases">
        <authorList>
            <person name="Magalhaes I.L.F."/>
            <person name="Oliveira U."/>
            <person name="Santos F.R."/>
            <person name="Vidigal T.H.D.A."/>
            <person name="Brescovit A.D."/>
            <person name="Santos A.J."/>
        </authorList>
    </citation>
    <scope>NUCLEOTIDE SEQUENCE</scope>
    <source>
        <tissue evidence="1">Shoot tissue taken approximately 20 cm above the soil surface</tissue>
    </source>
</reference>
<protein>
    <submittedName>
        <fullName evidence="1">Uncharacterized protein</fullName>
    </submittedName>
</protein>
<evidence type="ECO:0000313" key="1">
    <source>
        <dbReference type="EMBL" id="JAD31143.1"/>
    </source>
</evidence>
<sequence>MLHKLTLTFVLLGIITISLLLCCVLFSQHADFSNSVYIVSIFYTYHFAST</sequence>